<dbReference type="EMBL" id="JAODNV010000006">
    <property type="protein sequence ID" value="MCT8989643.1"/>
    <property type="molecule type" value="Genomic_DNA"/>
</dbReference>
<proteinExistence type="predicted"/>
<feature type="transmembrane region" description="Helical" evidence="2">
    <location>
        <begin position="31"/>
        <end position="60"/>
    </location>
</feature>
<protein>
    <submittedName>
        <fullName evidence="3">DotA/TraY family protein</fullName>
    </submittedName>
</protein>
<evidence type="ECO:0000256" key="1">
    <source>
        <dbReference type="SAM" id="MobiDB-lite"/>
    </source>
</evidence>
<feature type="transmembrane region" description="Helical" evidence="2">
    <location>
        <begin position="565"/>
        <end position="583"/>
    </location>
</feature>
<dbReference type="NCBIfam" id="TIGR04346">
    <property type="entry name" value="DotA_TraY"/>
    <property type="match status" value="1"/>
</dbReference>
<evidence type="ECO:0000313" key="3">
    <source>
        <dbReference type="EMBL" id="MCT8989643.1"/>
    </source>
</evidence>
<reference evidence="3" key="1">
    <citation type="submission" date="2022-08" db="EMBL/GenBank/DDBJ databases">
        <title>Chelativorans sichuanense sp. nov., a paraffin oil-degrading bacterium isolated from a mixture of oil-based drill cuttings and paddy soil.</title>
        <authorList>
            <person name="Yu J."/>
            <person name="Liu H."/>
            <person name="Chen Q."/>
        </authorList>
    </citation>
    <scope>NUCLEOTIDE SEQUENCE</scope>
    <source>
        <strain evidence="3">SCAU 2101</strain>
    </source>
</reference>
<organism evidence="3 4">
    <name type="scientific">Chelativorans petroleitrophicus</name>
    <dbReference type="NCBI Taxonomy" id="2975484"/>
    <lineage>
        <taxon>Bacteria</taxon>
        <taxon>Pseudomonadati</taxon>
        <taxon>Pseudomonadota</taxon>
        <taxon>Alphaproteobacteria</taxon>
        <taxon>Hyphomicrobiales</taxon>
        <taxon>Phyllobacteriaceae</taxon>
        <taxon>Chelativorans</taxon>
    </lineage>
</organism>
<feature type="region of interest" description="Disordered" evidence="1">
    <location>
        <begin position="661"/>
        <end position="689"/>
    </location>
</feature>
<gene>
    <name evidence="3" type="ORF">NYR54_04945</name>
</gene>
<keyword evidence="4" id="KW-1185">Reference proteome</keyword>
<keyword evidence="2" id="KW-0812">Transmembrane</keyword>
<feature type="transmembrane region" description="Helical" evidence="2">
    <location>
        <begin position="467"/>
        <end position="492"/>
    </location>
</feature>
<dbReference type="InterPro" id="IPR027628">
    <property type="entry name" value="DotA_TraY"/>
</dbReference>
<feature type="transmembrane region" description="Helical" evidence="2">
    <location>
        <begin position="81"/>
        <end position="102"/>
    </location>
</feature>
<keyword evidence="2" id="KW-0472">Membrane</keyword>
<evidence type="ECO:0000256" key="2">
    <source>
        <dbReference type="SAM" id="Phobius"/>
    </source>
</evidence>
<feature type="transmembrane region" description="Helical" evidence="2">
    <location>
        <begin position="595"/>
        <end position="620"/>
    </location>
</feature>
<sequence>MALDLLAEPSPHNVAWAWINALLPDDTSSPWGFAMAVFSSALTYAGALFIGWHVVTAIISSAYSGKVLGDRYHQIWAPLRLVLGFGLLVPIAANFSSAHYLLRDVIARGAINLADAAWVAYVDYAAGREVRIAPMSSGGSRLVMDVLESEICAAVHNRMAGPWGLPPARVPPVKGERRSDTTGWWNPVTANVRTEWDYGPDCGRIALPVVPDRPGFTADREAAVANVVKAVREELAQPFGELFRSQDAPLSADAALMAVRDRRLPQVARVVRALGRQYDADIASAVAKEMALDEDAAARQQRLADAARQQGVATAGMWWMHISQRSQAVSALSGAKHERTEIRLGESGSAGKKHLGAALATLRHLVAGEEAEIQLAANDFAAGGDEEAGMLTRILSPIWRDLGEWAMAKGDDADSTVEKMLKSDPIGDQISSGHVFMTIAEAGIAAAFVPITLANTIAGDAAGTDGAALWGIAWAAPALGTLWIIGAVRAYVLPVLPFIYVWVFMSLWLLAVLEAAISLIVWAFGFLRMDGEDLLAQQSKIGAMLLFQVFLMPVLGLLAFEASYILLPLIVGGVEVLWATAFFGQTGGYLIGPSALIVGYILITFLTLYLVTHLFGQIFAIPDRIMTWFGAPGHQFGDKSLFIATAGGLAAVMNRGIHGLPGLPKGKDKGGESGGKGKTPVGGVTDRRK</sequence>
<dbReference type="AlphaFoldDB" id="A0A9X2X6Q2"/>
<accession>A0A9X2X6Q2</accession>
<name>A0A9X2X6Q2_9HYPH</name>
<keyword evidence="2" id="KW-1133">Transmembrane helix</keyword>
<dbReference type="RefSeq" id="WP_261514501.1">
    <property type="nucleotide sequence ID" value="NZ_JAODNV010000006.1"/>
</dbReference>
<evidence type="ECO:0000313" key="4">
    <source>
        <dbReference type="Proteomes" id="UP001149009"/>
    </source>
</evidence>
<feature type="transmembrane region" description="Helical" evidence="2">
    <location>
        <begin position="539"/>
        <end position="559"/>
    </location>
</feature>
<comment type="caution">
    <text evidence="3">The sequence shown here is derived from an EMBL/GenBank/DDBJ whole genome shotgun (WGS) entry which is preliminary data.</text>
</comment>
<feature type="transmembrane region" description="Helical" evidence="2">
    <location>
        <begin position="498"/>
        <end position="527"/>
    </location>
</feature>
<dbReference type="Proteomes" id="UP001149009">
    <property type="component" value="Unassembled WGS sequence"/>
</dbReference>